<dbReference type="EMBL" id="CP032698">
    <property type="protein sequence ID" value="AYG84455.1"/>
    <property type="molecule type" value="Genomic_DNA"/>
</dbReference>
<dbReference type="Proteomes" id="UP000271554">
    <property type="component" value="Chromosome"/>
</dbReference>
<dbReference type="SUPFAM" id="SSF55846">
    <property type="entry name" value="N-acetylmuramoyl-L-alanine amidase-like"/>
    <property type="match status" value="1"/>
</dbReference>
<dbReference type="RefSeq" id="WP_120725870.1">
    <property type="nucleotide sequence ID" value="NZ_CP032698.1"/>
</dbReference>
<dbReference type="KEGG" id="shun:DWB77_06669"/>
<keyword evidence="3 7" id="KW-0378">Hydrolase</keyword>
<evidence type="ECO:0000256" key="3">
    <source>
        <dbReference type="ARBA" id="ARBA00022801"/>
    </source>
</evidence>
<evidence type="ECO:0000256" key="4">
    <source>
        <dbReference type="ARBA" id="ARBA00023316"/>
    </source>
</evidence>
<dbReference type="GO" id="GO:0008745">
    <property type="term" value="F:N-acetylmuramoyl-L-alanine amidase activity"/>
    <property type="evidence" value="ECO:0007669"/>
    <property type="project" value="UniProtKB-EC"/>
</dbReference>
<dbReference type="InterPro" id="IPR036505">
    <property type="entry name" value="Amidase/PGRP_sf"/>
</dbReference>
<keyword evidence="8" id="KW-1185">Reference proteome</keyword>
<accession>A0A387HKR4</accession>
<dbReference type="OrthoDB" id="66275at2"/>
<dbReference type="EC" id="3.5.1.28" evidence="2"/>
<dbReference type="InterPro" id="IPR051206">
    <property type="entry name" value="NAMLAA_amidase_2"/>
</dbReference>
<dbReference type="CDD" id="cd06583">
    <property type="entry name" value="PGRP"/>
    <property type="match status" value="1"/>
</dbReference>
<reference evidence="7 8" key="1">
    <citation type="submission" date="2018-10" db="EMBL/GenBank/DDBJ databases">
        <title>Relationship between Morphology and Antimicrobial Activity in Streptomyces.</title>
        <authorList>
            <person name="Kang H.J."/>
            <person name="Kim S.B."/>
        </authorList>
    </citation>
    <scope>NUCLEOTIDE SEQUENCE [LARGE SCALE GENOMIC DNA]</scope>
    <source>
        <strain evidence="7 8">BH38</strain>
    </source>
</reference>
<dbReference type="GO" id="GO:0009254">
    <property type="term" value="P:peptidoglycan turnover"/>
    <property type="evidence" value="ECO:0007669"/>
    <property type="project" value="TreeGrafter"/>
</dbReference>
<evidence type="ECO:0000256" key="2">
    <source>
        <dbReference type="ARBA" id="ARBA00011901"/>
    </source>
</evidence>
<keyword evidence="4" id="KW-0961">Cell wall biogenesis/degradation</keyword>
<protein>
    <recommendedName>
        <fullName evidence="2">N-acetylmuramoyl-L-alanine amidase</fullName>
        <ecNumber evidence="2">3.5.1.28</ecNumber>
    </recommendedName>
</protein>
<organism evidence="7 8">
    <name type="scientific">Streptomyces hundungensis</name>
    <dbReference type="NCBI Taxonomy" id="1077946"/>
    <lineage>
        <taxon>Bacteria</taxon>
        <taxon>Bacillati</taxon>
        <taxon>Actinomycetota</taxon>
        <taxon>Actinomycetes</taxon>
        <taxon>Kitasatosporales</taxon>
        <taxon>Streptomycetaceae</taxon>
        <taxon>Streptomyces</taxon>
    </lineage>
</organism>
<dbReference type="PANTHER" id="PTHR30417">
    <property type="entry name" value="N-ACETYLMURAMOYL-L-ALANINE AMIDASE AMID"/>
    <property type="match status" value="1"/>
</dbReference>
<dbReference type="Gene3D" id="3.40.80.10">
    <property type="entry name" value="Peptidoglycan recognition protein-like"/>
    <property type="match status" value="1"/>
</dbReference>
<dbReference type="Pfam" id="PF01510">
    <property type="entry name" value="Amidase_2"/>
    <property type="match status" value="1"/>
</dbReference>
<evidence type="ECO:0000256" key="1">
    <source>
        <dbReference type="ARBA" id="ARBA00001561"/>
    </source>
</evidence>
<proteinExistence type="predicted"/>
<comment type="catalytic activity">
    <reaction evidence="1">
        <text>Hydrolyzes the link between N-acetylmuramoyl residues and L-amino acid residues in certain cell-wall glycopeptides.</text>
        <dbReference type="EC" id="3.5.1.28"/>
    </reaction>
</comment>
<feature type="chain" id="PRO_5017291277" description="N-acetylmuramoyl-L-alanine amidase" evidence="5">
    <location>
        <begin position="32"/>
        <end position="442"/>
    </location>
</feature>
<dbReference type="GO" id="GO:0009253">
    <property type="term" value="P:peptidoglycan catabolic process"/>
    <property type="evidence" value="ECO:0007669"/>
    <property type="project" value="InterPro"/>
</dbReference>
<evidence type="ECO:0000313" key="8">
    <source>
        <dbReference type="Proteomes" id="UP000271554"/>
    </source>
</evidence>
<gene>
    <name evidence="7" type="primary">cwhA_3</name>
    <name evidence="7" type="ORF">DWB77_06669</name>
</gene>
<dbReference type="InterPro" id="IPR002502">
    <property type="entry name" value="Amidase_domain"/>
</dbReference>
<dbReference type="FunFam" id="3.40.80.10:FF:000006">
    <property type="entry name" value="N-acetylmuramoyl-L-alanine amidase"/>
    <property type="match status" value="1"/>
</dbReference>
<evidence type="ECO:0000256" key="5">
    <source>
        <dbReference type="SAM" id="SignalP"/>
    </source>
</evidence>
<dbReference type="GO" id="GO:0071555">
    <property type="term" value="P:cell wall organization"/>
    <property type="evidence" value="ECO:0007669"/>
    <property type="project" value="UniProtKB-KW"/>
</dbReference>
<feature type="signal peptide" evidence="5">
    <location>
        <begin position="1"/>
        <end position="31"/>
    </location>
</feature>
<feature type="domain" description="N-acetylmuramoyl-L-alanine amidase" evidence="6">
    <location>
        <begin position="63"/>
        <end position="204"/>
    </location>
</feature>
<dbReference type="PANTHER" id="PTHR30417:SF1">
    <property type="entry name" value="N-ACETYLMURAMOYL-L-ALANINE AMIDASE AMID"/>
    <property type="match status" value="1"/>
</dbReference>
<evidence type="ECO:0000259" key="6">
    <source>
        <dbReference type="SMART" id="SM00644"/>
    </source>
</evidence>
<sequence>MTSKQRIRLALAAATAGALGLALAPASPASAAGPDTECPRTLTCDWVPAAYQQTGDPADKKTYGNYDVSDRPGTNKIKYIVLHDTEETFATTLKIFQDPKRAASAHYVVRSSDGHVTQMVKTKDVAWQAGNWYINSDSIGIEQEGYATAGAAWYTPEMYRSTAALVRYLAAKYDIPLDRQHILGHDNVPPTTAAGTAGMHWDPGPYWDWNHFMSLLGRPTQQTGRPGGQLVTVDPVFKKNLQAFRDCEKNVDLPAAPSSAVPLYTQPSTDAPLFADPGLHPPGTPGTNCANDWGSKISAAQQAVVAERRPGWTAIWWYGQEAWFQSPAHTRTTTPTAGYVVRPKPGLTDVPVYGTAYPAAGDYPGDFTAPRVSTPLAYTIKAGQSYPGGAPTPSGYFYAPTIDSSYPYDHTYFPGSIRYVTVQIGHRIAFVKASDVDVVRAR</sequence>
<dbReference type="SMART" id="SM00644">
    <property type="entry name" value="Ami_2"/>
    <property type="match status" value="1"/>
</dbReference>
<evidence type="ECO:0000313" key="7">
    <source>
        <dbReference type="EMBL" id="AYG84455.1"/>
    </source>
</evidence>
<dbReference type="AlphaFoldDB" id="A0A387HKR4"/>
<keyword evidence="5" id="KW-0732">Signal</keyword>
<name>A0A387HKR4_9ACTN</name>